<organism evidence="1 2">
    <name type="scientific">Dendrolimus kikuchii</name>
    <dbReference type="NCBI Taxonomy" id="765133"/>
    <lineage>
        <taxon>Eukaryota</taxon>
        <taxon>Metazoa</taxon>
        <taxon>Ecdysozoa</taxon>
        <taxon>Arthropoda</taxon>
        <taxon>Hexapoda</taxon>
        <taxon>Insecta</taxon>
        <taxon>Pterygota</taxon>
        <taxon>Neoptera</taxon>
        <taxon>Endopterygota</taxon>
        <taxon>Lepidoptera</taxon>
        <taxon>Glossata</taxon>
        <taxon>Ditrysia</taxon>
        <taxon>Bombycoidea</taxon>
        <taxon>Lasiocampidae</taxon>
        <taxon>Dendrolimus</taxon>
    </lineage>
</organism>
<reference evidence="1 2" key="1">
    <citation type="journal article" date="2021" name="Front. Genet.">
        <title>Chromosome-Level Genome Assembly Reveals Significant Gene Expansion in the Toll and IMD Signaling Pathways of Dendrolimus kikuchii.</title>
        <authorList>
            <person name="Zhou J."/>
            <person name="Wu P."/>
            <person name="Xiong Z."/>
            <person name="Liu N."/>
            <person name="Zhao N."/>
            <person name="Ji M."/>
            <person name="Qiu Y."/>
            <person name="Yang B."/>
        </authorList>
    </citation>
    <scope>NUCLEOTIDE SEQUENCE [LARGE SCALE GENOMIC DNA]</scope>
    <source>
        <strain evidence="1">Ann1</strain>
    </source>
</reference>
<dbReference type="Proteomes" id="UP000824533">
    <property type="component" value="Linkage Group LG10"/>
</dbReference>
<comment type="caution">
    <text evidence="1">The sequence shown here is derived from an EMBL/GenBank/DDBJ whole genome shotgun (WGS) entry which is preliminary data.</text>
</comment>
<dbReference type="EMBL" id="CM034396">
    <property type="protein sequence ID" value="KAJ0178471.1"/>
    <property type="molecule type" value="Genomic_DNA"/>
</dbReference>
<evidence type="ECO:0000313" key="2">
    <source>
        <dbReference type="Proteomes" id="UP000824533"/>
    </source>
</evidence>
<protein>
    <submittedName>
        <fullName evidence="1">Uncharacterized protein</fullName>
    </submittedName>
</protein>
<keyword evidence="2" id="KW-1185">Reference proteome</keyword>
<evidence type="ECO:0000313" key="1">
    <source>
        <dbReference type="EMBL" id="KAJ0178471.1"/>
    </source>
</evidence>
<sequence>MDRNNMRSSYINSGTRSLPHMGKRHNSGHNGHSSNGHNARLSPPTQMPPNAHHYNNLNTQHDDLINYVYDSWNKVTRELERGSEDAKYYQEVVAPRHLANFRPFDLEEWWARRLLQDINRNKHRS</sequence>
<proteinExistence type="predicted"/>
<gene>
    <name evidence="1" type="ORF">K1T71_006294</name>
</gene>
<accession>A0ACC1D3D0</accession>
<name>A0ACC1D3D0_9NEOP</name>